<dbReference type="EMBL" id="KZ679018">
    <property type="protein sequence ID" value="PSS08464.1"/>
    <property type="molecule type" value="Genomic_DNA"/>
</dbReference>
<keyword evidence="1" id="KW-0349">Heme</keyword>
<dbReference type="Pfam" id="PF00067">
    <property type="entry name" value="p450"/>
    <property type="match status" value="1"/>
</dbReference>
<dbReference type="Gene3D" id="1.10.630.10">
    <property type="entry name" value="Cytochrome P450"/>
    <property type="match status" value="1"/>
</dbReference>
<evidence type="ECO:0000256" key="2">
    <source>
        <dbReference type="SAM" id="Phobius"/>
    </source>
</evidence>
<dbReference type="CDD" id="cd11061">
    <property type="entry name" value="CYP67-like"/>
    <property type="match status" value="1"/>
</dbReference>
<dbReference type="STRING" id="857342.A0A2T3AQC1"/>
<keyword evidence="2" id="KW-0472">Membrane</keyword>
<dbReference type="GO" id="GO:0016705">
    <property type="term" value="F:oxidoreductase activity, acting on paired donors, with incorporation or reduction of molecular oxygen"/>
    <property type="evidence" value="ECO:0007669"/>
    <property type="project" value="InterPro"/>
</dbReference>
<keyword evidence="4" id="KW-1185">Reference proteome</keyword>
<dbReference type="InterPro" id="IPR002401">
    <property type="entry name" value="Cyt_P450_E_grp-I"/>
</dbReference>
<comment type="cofactor">
    <cofactor evidence="1">
        <name>heme</name>
        <dbReference type="ChEBI" id="CHEBI:30413"/>
    </cofactor>
</comment>
<protein>
    <recommendedName>
        <fullName evidence="5">Cytochrome P450 monooxygenase</fullName>
    </recommendedName>
</protein>
<dbReference type="GO" id="GO:0020037">
    <property type="term" value="F:heme binding"/>
    <property type="evidence" value="ECO:0007669"/>
    <property type="project" value="InterPro"/>
</dbReference>
<organism evidence="3 4">
    <name type="scientific">Amorphotheca resinae ATCC 22711</name>
    <dbReference type="NCBI Taxonomy" id="857342"/>
    <lineage>
        <taxon>Eukaryota</taxon>
        <taxon>Fungi</taxon>
        <taxon>Dikarya</taxon>
        <taxon>Ascomycota</taxon>
        <taxon>Pezizomycotina</taxon>
        <taxon>Leotiomycetes</taxon>
        <taxon>Helotiales</taxon>
        <taxon>Amorphothecaceae</taxon>
        <taxon>Amorphotheca</taxon>
    </lineage>
</organism>
<reference evidence="3 4" key="1">
    <citation type="journal article" date="2018" name="New Phytol.">
        <title>Comparative genomics and transcriptomics depict ericoid mycorrhizal fungi as versatile saprotrophs and plant mutualists.</title>
        <authorList>
            <person name="Martino E."/>
            <person name="Morin E."/>
            <person name="Grelet G.A."/>
            <person name="Kuo A."/>
            <person name="Kohler A."/>
            <person name="Daghino S."/>
            <person name="Barry K.W."/>
            <person name="Cichocki N."/>
            <person name="Clum A."/>
            <person name="Dockter R.B."/>
            <person name="Hainaut M."/>
            <person name="Kuo R.C."/>
            <person name="LaButti K."/>
            <person name="Lindahl B.D."/>
            <person name="Lindquist E.A."/>
            <person name="Lipzen A."/>
            <person name="Khouja H.R."/>
            <person name="Magnuson J."/>
            <person name="Murat C."/>
            <person name="Ohm R.A."/>
            <person name="Singer S.W."/>
            <person name="Spatafora J.W."/>
            <person name="Wang M."/>
            <person name="Veneault-Fourrey C."/>
            <person name="Henrissat B."/>
            <person name="Grigoriev I.V."/>
            <person name="Martin F.M."/>
            <person name="Perotto S."/>
        </authorList>
    </citation>
    <scope>NUCLEOTIDE SEQUENCE [LARGE SCALE GENOMIC DNA]</scope>
    <source>
        <strain evidence="3 4">ATCC 22711</strain>
    </source>
</reference>
<dbReference type="GO" id="GO:0005506">
    <property type="term" value="F:iron ion binding"/>
    <property type="evidence" value="ECO:0007669"/>
    <property type="project" value="InterPro"/>
</dbReference>
<dbReference type="GeneID" id="36574099"/>
<evidence type="ECO:0000313" key="4">
    <source>
        <dbReference type="Proteomes" id="UP000241818"/>
    </source>
</evidence>
<keyword evidence="1" id="KW-0479">Metal-binding</keyword>
<sequence>MQQALVVGLWEVAILFVVGVGFGWPIFDYFRDPKRLRRFSAPSIAGFTNLWMMKHQWFHNRAKATHEAHKRLGKIVRVGPNHVSFVSRQAVKDIYGHGSPATKDKFYMQFTGTHESSLDTTDRQVHGEKRKRLAAAFAQKNIVDMEHVVIEDTQKLLKRFDQTAATRETIDVSWFINLFLFDMTGDLVFSHHLGCVERGDDMMLAQKLDGTVYEVHPVSDVRKSLRIGSSLGWYTPLYHLNKRLTAWHEGWTGGSNWTAIVLHMVRTRLEKEKEGKELNDFFKALLWTKDHEPLGLEIGELVAECSLLLLAGSDTATIALVSTIFLLTKWPEAAAKLRKELDDAIDETEVVPAYDAVKNLPYLRAVLDETMRMRPSLPGGLPRFTPPEGMMIEGEWIPGNTTVSVPTWSLHHSPEYFKDPEVFKPERWLAEDAAELQSTFIPFSAGGRACTGRNVSYLELLVSIATLARRYEFEFVEPGFELQTADTVNAHPLAMPMKIRRRNLSPDITDLFDARQVLHC</sequence>
<evidence type="ECO:0000256" key="1">
    <source>
        <dbReference type="PIRSR" id="PIRSR602401-1"/>
    </source>
</evidence>
<dbReference type="InterPro" id="IPR050121">
    <property type="entry name" value="Cytochrome_P450_monoxygenase"/>
</dbReference>
<name>A0A2T3AQC1_AMORE</name>
<evidence type="ECO:0008006" key="5">
    <source>
        <dbReference type="Google" id="ProtNLM"/>
    </source>
</evidence>
<keyword evidence="1" id="KW-0408">Iron</keyword>
<gene>
    <name evidence="3" type="ORF">M430DRAFT_31202</name>
</gene>
<dbReference type="PANTHER" id="PTHR24305">
    <property type="entry name" value="CYTOCHROME P450"/>
    <property type="match status" value="1"/>
</dbReference>
<dbReference type="PANTHER" id="PTHR24305:SF172">
    <property type="entry name" value="P450, PUTATIVE (EUROFUNG)-RELATED"/>
    <property type="match status" value="1"/>
</dbReference>
<accession>A0A2T3AQC1</accession>
<dbReference type="GO" id="GO:0004497">
    <property type="term" value="F:monooxygenase activity"/>
    <property type="evidence" value="ECO:0007669"/>
    <property type="project" value="InterPro"/>
</dbReference>
<dbReference type="SUPFAM" id="SSF48264">
    <property type="entry name" value="Cytochrome P450"/>
    <property type="match status" value="1"/>
</dbReference>
<proteinExistence type="predicted"/>
<dbReference type="RefSeq" id="XP_024716862.1">
    <property type="nucleotide sequence ID" value="XM_024866018.1"/>
</dbReference>
<keyword evidence="2" id="KW-0812">Transmembrane</keyword>
<dbReference type="OrthoDB" id="2789670at2759"/>
<dbReference type="Proteomes" id="UP000241818">
    <property type="component" value="Unassembled WGS sequence"/>
</dbReference>
<dbReference type="InterPro" id="IPR036396">
    <property type="entry name" value="Cyt_P450_sf"/>
</dbReference>
<dbReference type="PRINTS" id="PR00385">
    <property type="entry name" value="P450"/>
</dbReference>
<dbReference type="InterPro" id="IPR001128">
    <property type="entry name" value="Cyt_P450"/>
</dbReference>
<feature type="transmembrane region" description="Helical" evidence="2">
    <location>
        <begin position="12"/>
        <end position="30"/>
    </location>
</feature>
<keyword evidence="2" id="KW-1133">Transmembrane helix</keyword>
<feature type="binding site" description="axial binding residue" evidence="1">
    <location>
        <position position="450"/>
    </location>
    <ligand>
        <name>heme</name>
        <dbReference type="ChEBI" id="CHEBI:30413"/>
    </ligand>
    <ligandPart>
        <name>Fe</name>
        <dbReference type="ChEBI" id="CHEBI:18248"/>
    </ligandPart>
</feature>
<evidence type="ECO:0000313" key="3">
    <source>
        <dbReference type="EMBL" id="PSS08464.1"/>
    </source>
</evidence>
<dbReference type="AlphaFoldDB" id="A0A2T3AQC1"/>
<dbReference type="PRINTS" id="PR00463">
    <property type="entry name" value="EP450I"/>
</dbReference>
<dbReference type="InParanoid" id="A0A2T3AQC1"/>